<dbReference type="Gene3D" id="3.40.50.2000">
    <property type="entry name" value="Glycogen Phosphorylase B"/>
    <property type="match status" value="2"/>
</dbReference>
<feature type="domain" description="Glycosyltransferase subfamily 4-like N-terminal" evidence="4">
    <location>
        <begin position="11"/>
        <end position="174"/>
    </location>
</feature>
<dbReference type="Pfam" id="PF00534">
    <property type="entry name" value="Glycos_transf_1"/>
    <property type="match status" value="1"/>
</dbReference>
<evidence type="ECO:0000256" key="2">
    <source>
        <dbReference type="ARBA" id="ARBA00022679"/>
    </source>
</evidence>
<gene>
    <name evidence="5" type="ORF">Rhe02_62360</name>
</gene>
<dbReference type="Pfam" id="PF13579">
    <property type="entry name" value="Glyco_trans_4_4"/>
    <property type="match status" value="1"/>
</dbReference>
<dbReference type="SUPFAM" id="SSF53756">
    <property type="entry name" value="UDP-Glycosyltransferase/glycogen phosphorylase"/>
    <property type="match status" value="1"/>
</dbReference>
<dbReference type="PANTHER" id="PTHR12526">
    <property type="entry name" value="GLYCOSYLTRANSFERASE"/>
    <property type="match status" value="1"/>
</dbReference>
<keyword evidence="1" id="KW-0328">Glycosyltransferase</keyword>
<dbReference type="InterPro" id="IPR001296">
    <property type="entry name" value="Glyco_trans_1"/>
</dbReference>
<dbReference type="Proteomes" id="UP000612899">
    <property type="component" value="Unassembled WGS sequence"/>
</dbReference>
<sequence length="382" mass="43233">MVVVSEYDSDARVRRQAEALVDRGDEVTVVALHAEGKPDVETVDGVRVVHLPTQKYRGESSLSYIKLYGGFTARATARLARWARKFDVVQAHSMPEALVFCASVQRALRVPVLLDVHDLTSELFSSKFENKNALMSAIRLSERASFRFANEVLTVHEPYADMLRTMTKTRVTTVMNCPDDRHFMPRPFKTWDPAGEVVFGYHGLVAPRHGLVQVAEALASMHGEAPKARLKVWGSGDGIEPLRRRVEELNLTDAVQLPTKLLPVSQMTRELEGIHIGVLASQLDPWTSNVLPNKLMEYAVMGIPVITFRNATIERYFPEDTVTYVDTASPENLRDAMLRLIRDPEKANAQADRAREVMVGRTWRYQKQNYYEVIDRLAQRRG</sequence>
<protein>
    <submittedName>
        <fullName evidence="5">Glycosyl transferase family 1</fullName>
    </submittedName>
</protein>
<evidence type="ECO:0000259" key="4">
    <source>
        <dbReference type="Pfam" id="PF13579"/>
    </source>
</evidence>
<comment type="caution">
    <text evidence="5">The sequence shown here is derived from an EMBL/GenBank/DDBJ whole genome shotgun (WGS) entry which is preliminary data.</text>
</comment>
<evidence type="ECO:0000256" key="1">
    <source>
        <dbReference type="ARBA" id="ARBA00022676"/>
    </source>
</evidence>
<proteinExistence type="predicted"/>
<dbReference type="EMBL" id="BONY01000045">
    <property type="protein sequence ID" value="GIH08169.1"/>
    <property type="molecule type" value="Genomic_DNA"/>
</dbReference>
<organism evidence="5 6">
    <name type="scientific">Rhizocola hellebori</name>
    <dbReference type="NCBI Taxonomy" id="1392758"/>
    <lineage>
        <taxon>Bacteria</taxon>
        <taxon>Bacillati</taxon>
        <taxon>Actinomycetota</taxon>
        <taxon>Actinomycetes</taxon>
        <taxon>Micromonosporales</taxon>
        <taxon>Micromonosporaceae</taxon>
        <taxon>Rhizocola</taxon>
    </lineage>
</organism>
<dbReference type="AlphaFoldDB" id="A0A8J3VI82"/>
<evidence type="ECO:0000313" key="5">
    <source>
        <dbReference type="EMBL" id="GIH08169.1"/>
    </source>
</evidence>
<feature type="domain" description="Glycosyl transferase family 1" evidence="3">
    <location>
        <begin position="195"/>
        <end position="356"/>
    </location>
</feature>
<name>A0A8J3VI82_9ACTN</name>
<reference evidence="5" key="1">
    <citation type="submission" date="2021-01" db="EMBL/GenBank/DDBJ databases">
        <title>Whole genome shotgun sequence of Rhizocola hellebori NBRC 109834.</title>
        <authorList>
            <person name="Komaki H."/>
            <person name="Tamura T."/>
        </authorList>
    </citation>
    <scope>NUCLEOTIDE SEQUENCE</scope>
    <source>
        <strain evidence="5">NBRC 109834</strain>
    </source>
</reference>
<keyword evidence="2 5" id="KW-0808">Transferase</keyword>
<dbReference type="GO" id="GO:0016757">
    <property type="term" value="F:glycosyltransferase activity"/>
    <property type="evidence" value="ECO:0007669"/>
    <property type="project" value="UniProtKB-KW"/>
</dbReference>
<keyword evidence="6" id="KW-1185">Reference proteome</keyword>
<dbReference type="InterPro" id="IPR028098">
    <property type="entry name" value="Glyco_trans_4-like_N"/>
</dbReference>
<accession>A0A8J3VI82</accession>
<evidence type="ECO:0000259" key="3">
    <source>
        <dbReference type="Pfam" id="PF00534"/>
    </source>
</evidence>
<evidence type="ECO:0000313" key="6">
    <source>
        <dbReference type="Proteomes" id="UP000612899"/>
    </source>
</evidence>
<dbReference type="PANTHER" id="PTHR12526:SF510">
    <property type="entry name" value="D-INOSITOL 3-PHOSPHATE GLYCOSYLTRANSFERASE"/>
    <property type="match status" value="1"/>
</dbReference>